<feature type="domain" description="Zn(2)-C6 fungal-type" evidence="7">
    <location>
        <begin position="10"/>
        <end position="38"/>
    </location>
</feature>
<comment type="caution">
    <text evidence="8">The sequence shown here is derived from an EMBL/GenBank/DDBJ whole genome shotgun (WGS) entry which is preliminary data.</text>
</comment>
<dbReference type="PROSITE" id="PS50048">
    <property type="entry name" value="ZN2_CY6_FUNGAL_2"/>
    <property type="match status" value="1"/>
</dbReference>
<dbReference type="Proteomes" id="UP000051487">
    <property type="component" value="Unassembled WGS sequence"/>
</dbReference>
<comment type="subcellular location">
    <subcellularLocation>
        <location evidence="1">Nucleus</location>
    </subcellularLocation>
</comment>
<evidence type="ECO:0000313" key="9">
    <source>
        <dbReference type="Proteomes" id="UP000051487"/>
    </source>
</evidence>
<organism evidence="8 9">
    <name type="scientific">Aspergillus lentulus</name>
    <dbReference type="NCBI Taxonomy" id="293939"/>
    <lineage>
        <taxon>Eukaryota</taxon>
        <taxon>Fungi</taxon>
        <taxon>Dikarya</taxon>
        <taxon>Ascomycota</taxon>
        <taxon>Pezizomycotina</taxon>
        <taxon>Eurotiomycetes</taxon>
        <taxon>Eurotiomycetidae</taxon>
        <taxon>Eurotiales</taxon>
        <taxon>Aspergillaceae</taxon>
        <taxon>Aspergillus</taxon>
        <taxon>Aspergillus subgen. Fumigati</taxon>
    </lineage>
</organism>
<dbReference type="InterPro" id="IPR021858">
    <property type="entry name" value="Fun_TF"/>
</dbReference>
<dbReference type="PANTHER" id="PTHR37534:SF26">
    <property type="entry name" value="TRANSCRIPTION FACTOR, PUTATIVE-RELATED"/>
    <property type="match status" value="1"/>
</dbReference>
<dbReference type="GO" id="GO:0005634">
    <property type="term" value="C:nucleus"/>
    <property type="evidence" value="ECO:0007669"/>
    <property type="project" value="UniProtKB-SubCell"/>
</dbReference>
<evidence type="ECO:0000256" key="1">
    <source>
        <dbReference type="ARBA" id="ARBA00004123"/>
    </source>
</evidence>
<evidence type="ECO:0000256" key="5">
    <source>
        <dbReference type="ARBA" id="ARBA00023242"/>
    </source>
</evidence>
<sequence length="529" mass="60208">MPEGARSNNGCWTCRIRHRKCDESLPACRECTERRIHCHGYGPQPGWVQDPVNLKKELQRIKRAVKENFRQTRKIQNARLARRAKDDSRLSLQAGHEHETPGTSQQPKRNIHMSFREAELLTHYLDYIFPMQYPYYRDNPYLGGRGWLFWLLTKKGPLREAALTLAALHEHTRSHFTTIDTERELLRYHTNAMRELRQVLTHREVDGFATHHEQWLEFVSCGTALMSFEVFQGGTTNWETHLTALTSLVGQIDPIDLGNQQTHPDGEGIETSRGVVAARRFLICNLLWFDLLACVARKAPPKMAYREWLALEGMDISCVTGCQNWAMIAIGDIATLSARADSMESELFNAKAMEIKRHIMESMASLETNNSVCSNFYLQTRPPADLEQPTGFPSETESVSNSVTRVFAAAALVQLYALTADYAVTRYNINLAVNEAISAIRRVPRHLSRRGLAWPLCIAGSLADSDQQSFFDKLMREILDGPEPGFSNCGTALRIMRRCWAEPQVVRRDGYRAVWGRAMEDLKISALLV</sequence>
<dbReference type="AlphaFoldDB" id="A0AAN4PF63"/>
<dbReference type="GO" id="GO:0045944">
    <property type="term" value="P:positive regulation of transcription by RNA polymerase II"/>
    <property type="evidence" value="ECO:0007669"/>
    <property type="project" value="TreeGrafter"/>
</dbReference>
<dbReference type="Pfam" id="PF00172">
    <property type="entry name" value="Zn_clus"/>
    <property type="match status" value="1"/>
</dbReference>
<dbReference type="CDD" id="cd00067">
    <property type="entry name" value="GAL4"/>
    <property type="match status" value="1"/>
</dbReference>
<evidence type="ECO:0000256" key="3">
    <source>
        <dbReference type="ARBA" id="ARBA00023125"/>
    </source>
</evidence>
<name>A0AAN4PF63_ASPLE</name>
<dbReference type="Pfam" id="PF11951">
    <property type="entry name" value="Fungal_trans_2"/>
    <property type="match status" value="1"/>
</dbReference>
<dbReference type="GO" id="GO:0000976">
    <property type="term" value="F:transcription cis-regulatory region binding"/>
    <property type="evidence" value="ECO:0007669"/>
    <property type="project" value="TreeGrafter"/>
</dbReference>
<dbReference type="EMBL" id="BCLY01000004">
    <property type="protein sequence ID" value="GAQ05088.1"/>
    <property type="molecule type" value="Genomic_DNA"/>
</dbReference>
<evidence type="ECO:0000256" key="6">
    <source>
        <dbReference type="SAM" id="MobiDB-lite"/>
    </source>
</evidence>
<dbReference type="Gene3D" id="4.10.240.10">
    <property type="entry name" value="Zn(2)-C6 fungal-type DNA-binding domain"/>
    <property type="match status" value="1"/>
</dbReference>
<keyword evidence="3" id="KW-0238">DNA-binding</keyword>
<dbReference type="PROSITE" id="PS00463">
    <property type="entry name" value="ZN2_CY6_FUNGAL_1"/>
    <property type="match status" value="1"/>
</dbReference>
<evidence type="ECO:0000256" key="4">
    <source>
        <dbReference type="ARBA" id="ARBA00023163"/>
    </source>
</evidence>
<keyword evidence="2" id="KW-0805">Transcription regulation</keyword>
<dbReference type="SMART" id="SM00066">
    <property type="entry name" value="GAL4"/>
    <property type="match status" value="1"/>
</dbReference>
<dbReference type="InterPro" id="IPR036864">
    <property type="entry name" value="Zn2-C6_fun-type_DNA-bd_sf"/>
</dbReference>
<feature type="region of interest" description="Disordered" evidence="6">
    <location>
        <begin position="78"/>
        <end position="110"/>
    </location>
</feature>
<reference evidence="8 9" key="1">
    <citation type="submission" date="2015-11" db="EMBL/GenBank/DDBJ databases">
        <title>Aspergillus lentulus strain IFM 54703T.</title>
        <authorList>
            <person name="Kusuya Y."/>
            <person name="Sakai K."/>
            <person name="Kamei K."/>
            <person name="Takahashi H."/>
            <person name="Yaguchi T."/>
        </authorList>
    </citation>
    <scope>NUCLEOTIDE SEQUENCE [LARGE SCALE GENOMIC DNA]</scope>
    <source>
        <strain evidence="8 9">IFM 54703</strain>
    </source>
</reference>
<dbReference type="GO" id="GO:0008270">
    <property type="term" value="F:zinc ion binding"/>
    <property type="evidence" value="ECO:0007669"/>
    <property type="project" value="InterPro"/>
</dbReference>
<gene>
    <name evidence="8" type="ORF">ALT_2409</name>
</gene>
<feature type="compositionally biased region" description="Basic and acidic residues" evidence="6">
    <location>
        <begin position="83"/>
        <end position="100"/>
    </location>
</feature>
<dbReference type="PANTHER" id="PTHR37534">
    <property type="entry name" value="TRANSCRIPTIONAL ACTIVATOR PROTEIN UGA3"/>
    <property type="match status" value="1"/>
</dbReference>
<evidence type="ECO:0000256" key="2">
    <source>
        <dbReference type="ARBA" id="ARBA00023015"/>
    </source>
</evidence>
<dbReference type="GO" id="GO:0000981">
    <property type="term" value="F:DNA-binding transcription factor activity, RNA polymerase II-specific"/>
    <property type="evidence" value="ECO:0007669"/>
    <property type="project" value="InterPro"/>
</dbReference>
<protein>
    <recommendedName>
        <fullName evidence="7">Zn(2)-C6 fungal-type domain-containing protein</fullName>
    </recommendedName>
</protein>
<dbReference type="SUPFAM" id="SSF57701">
    <property type="entry name" value="Zn2/Cys6 DNA-binding domain"/>
    <property type="match status" value="1"/>
</dbReference>
<accession>A0AAN4PF63</accession>
<evidence type="ECO:0000313" key="8">
    <source>
        <dbReference type="EMBL" id="GAQ05088.1"/>
    </source>
</evidence>
<keyword evidence="4" id="KW-0804">Transcription</keyword>
<evidence type="ECO:0000259" key="7">
    <source>
        <dbReference type="PROSITE" id="PS50048"/>
    </source>
</evidence>
<keyword evidence="5" id="KW-0539">Nucleus</keyword>
<proteinExistence type="predicted"/>
<dbReference type="InterPro" id="IPR001138">
    <property type="entry name" value="Zn2Cys6_DnaBD"/>
</dbReference>